<organism evidence="1 2">
    <name type="scientific">Xanthomonas graminis pv. poae</name>
    <dbReference type="NCBI Taxonomy" id="227946"/>
    <lineage>
        <taxon>Bacteria</taxon>
        <taxon>Pseudomonadati</taxon>
        <taxon>Pseudomonadota</taxon>
        <taxon>Gammaproteobacteria</taxon>
        <taxon>Lysobacterales</taxon>
        <taxon>Lysobacteraceae</taxon>
        <taxon>Xanthomonas</taxon>
        <taxon>Xanthomonas translucens group</taxon>
        <taxon>Xanthomonas graminis</taxon>
    </lineage>
</organism>
<dbReference type="EMBL" id="CXOK01000122">
    <property type="protein sequence ID" value="CTP92638.1"/>
    <property type="molecule type" value="Genomic_DNA"/>
</dbReference>
<gene>
    <name evidence="1" type="ORF">XTPLMG728_3309</name>
</gene>
<name>A0A0K3A491_9XANT</name>
<dbReference type="AlphaFoldDB" id="A0A0K3A491"/>
<accession>A0A0K3A491</accession>
<sequence>MSVGPERVRGRCLLPQGVMLDSASSAVDVDLHTLTERSA</sequence>
<proteinExistence type="predicted"/>
<dbReference type="Proteomes" id="UP000041247">
    <property type="component" value="Unassembled WGS sequence"/>
</dbReference>
<evidence type="ECO:0000313" key="2">
    <source>
        <dbReference type="Proteomes" id="UP000041247"/>
    </source>
</evidence>
<evidence type="ECO:0000313" key="1">
    <source>
        <dbReference type="EMBL" id="CTP92638.1"/>
    </source>
</evidence>
<protein>
    <submittedName>
        <fullName evidence="1">Uncharacterized protein</fullName>
    </submittedName>
</protein>
<reference evidence="1 2" key="1">
    <citation type="submission" date="2015-07" db="EMBL/GenBank/DDBJ databases">
        <authorList>
            <person name="Noorani M."/>
        </authorList>
    </citation>
    <scope>NUCLEOTIDE SEQUENCE [LARGE SCALE GENOMIC DNA]</scope>
    <source>
        <strain evidence="1">LMG728</strain>
    </source>
</reference>